<dbReference type="EMBL" id="CAXAMM010042215">
    <property type="protein sequence ID" value="CAK9103588.1"/>
    <property type="molecule type" value="Genomic_DNA"/>
</dbReference>
<sequence>GMGASEDPRENPGAEDALDVSLLTQTIRSEGWWFFAEMVLRLNNFSSDFAAWAEGCPCHFWLRPESFQRSHGGRARSIYSDECESLRAARKQHGFVAGVGDGPEFTACPLAGRRGPELASGAAEAFLERLSQSYLAELMQCCCCTKPDDMQQVLSDFSLGKASIMSYLTQKLQCWRILPWRLAALALTDTSEARRHAQAALDEFRQSEANPDLHHRVTWRYLQTGAVTRLQIERFIDGEDLQRLPELFKLVSELRFLPVVERIQEGDHSIVNRMSQYRRVTGPYVSCSIRMPEVKAIKAMLSSPEQYATFISKFPEVVSADVLARRFGFYRHPLWQAACADRAGRRKKMVLASYFLYALDVESQYASVAGVKAAREKAAAKKKAIQDKWRSFFDPPAKFSAESVEQAAVASHVQTHVEIGRLYSVTAEVAIPSLPEALKPINLQPSRQIGALATPSAGQAPLLADAENSQQLCLRSDAPRGEAAAQEDQAGTLFFRVTCARPSKRKLVSLPAAGATRLGKTDLCVTIHKAFQVSSRWHVDIEPASASGVHMPIGILSACRADPRKIQESLTAWSNVKELSFHLAGHEDCMTADVMELLQCFVKAKAFPPLAGSSSPSGSLTLGALAPDSAKAHALQVLRGLGAVEPFQDGPRKGSWALSNSALCKLRHMHMAATPRAVFRSPECLAADLEDLGSEELLSCSTWELLTLLNHHGWQLKQAPRQAVKKRQLQPVLPESADRFWYLPSNAVYMHWHYVLALLRSSRLFESGTLEVLHHCQPKKYYERVLVGKTNGRVSIPVCDANPSGGDLLPEIEDVDPVHVLPSHGSGRYWDCVEHTSDSIDSDFALGSGSPTPQSIDLEEVPAKDDLAGEDSVAIPSVAEAARGSDEATVDGVEMHPPPESPTPSGHRPKDSDAAVADLRSLSRVVHQDTFMWGPFRMTFSDKKSKPPYGQWQATCVYHKLNDKTGCKRSLSLGQVGQSKDRCKRVLMQWCLKAPLFETKRDHAAVPLNPSEALDQEVLDTRLQGLTPPPDHVRTDEAVDKAKADSSASLGKRSAAPKGNAKKKAKAKAAKPKPSHKKQASPRGSSVGSSSRSSSSSSSTSSSESSESD</sequence>
<keyword evidence="3" id="KW-1185">Reference proteome</keyword>
<feature type="compositionally biased region" description="Basic and acidic residues" evidence="1">
    <location>
        <begin position="1031"/>
        <end position="1044"/>
    </location>
</feature>
<comment type="caution">
    <text evidence="2">The sequence shown here is derived from an EMBL/GenBank/DDBJ whole genome shotgun (WGS) entry which is preliminary data.</text>
</comment>
<feature type="compositionally biased region" description="Basic residues" evidence="1">
    <location>
        <begin position="1060"/>
        <end position="1080"/>
    </location>
</feature>
<feature type="region of interest" description="Disordered" evidence="1">
    <location>
        <begin position="880"/>
        <end position="914"/>
    </location>
</feature>
<dbReference type="Proteomes" id="UP001642464">
    <property type="component" value="Unassembled WGS sequence"/>
</dbReference>
<organism evidence="2 3">
    <name type="scientific">Durusdinium trenchii</name>
    <dbReference type="NCBI Taxonomy" id="1381693"/>
    <lineage>
        <taxon>Eukaryota</taxon>
        <taxon>Sar</taxon>
        <taxon>Alveolata</taxon>
        <taxon>Dinophyceae</taxon>
        <taxon>Suessiales</taxon>
        <taxon>Symbiodiniaceae</taxon>
        <taxon>Durusdinium</taxon>
    </lineage>
</organism>
<evidence type="ECO:0000256" key="1">
    <source>
        <dbReference type="SAM" id="MobiDB-lite"/>
    </source>
</evidence>
<evidence type="ECO:0000313" key="2">
    <source>
        <dbReference type="EMBL" id="CAK9103588.1"/>
    </source>
</evidence>
<accession>A0ABP0RT89</accession>
<feature type="non-terminal residue" evidence="2">
    <location>
        <position position="1"/>
    </location>
</feature>
<name>A0ABP0RT89_9DINO</name>
<gene>
    <name evidence="2" type="ORF">SCF082_LOCUS48378</name>
</gene>
<feature type="region of interest" description="Disordered" evidence="1">
    <location>
        <begin position="1023"/>
        <end position="1109"/>
    </location>
</feature>
<feature type="compositionally biased region" description="Low complexity" evidence="1">
    <location>
        <begin position="1081"/>
        <end position="1109"/>
    </location>
</feature>
<protein>
    <submittedName>
        <fullName evidence="2">Uncharacterized protein</fullName>
    </submittedName>
</protein>
<reference evidence="2 3" key="1">
    <citation type="submission" date="2024-02" db="EMBL/GenBank/DDBJ databases">
        <authorList>
            <person name="Chen Y."/>
            <person name="Shah S."/>
            <person name="Dougan E. K."/>
            <person name="Thang M."/>
            <person name="Chan C."/>
        </authorList>
    </citation>
    <scope>NUCLEOTIDE SEQUENCE [LARGE SCALE GENOMIC DNA]</scope>
</reference>
<proteinExistence type="predicted"/>
<feature type="compositionally biased region" description="Low complexity" evidence="1">
    <location>
        <begin position="1045"/>
        <end position="1059"/>
    </location>
</feature>
<evidence type="ECO:0000313" key="3">
    <source>
        <dbReference type="Proteomes" id="UP001642464"/>
    </source>
</evidence>